<proteinExistence type="predicted"/>
<dbReference type="GeneID" id="66565755"/>
<evidence type="ECO:0000313" key="1">
    <source>
        <dbReference type="EMBL" id="ATZ95281.1"/>
    </source>
</evidence>
<sequence>MTPIEAKNLTKVLFDGFYTRILHIVSRALSQTKMFSFDISYLQGENPSYKERASLLSEVHDDMKKIAGALNFEYQAETIGEYVSLMHKMANAIEVGDEAALQAAIAELDKKPFICP</sequence>
<dbReference type="KEGG" id="dfn:CVE23_15625"/>
<dbReference type="AlphaFoldDB" id="A0A2K8QP58"/>
<accession>A0A2K8QP58</accession>
<organism evidence="1 2">
    <name type="scientific">Dickeya fangzhongdai</name>
    <dbReference type="NCBI Taxonomy" id="1778540"/>
    <lineage>
        <taxon>Bacteria</taxon>
        <taxon>Pseudomonadati</taxon>
        <taxon>Pseudomonadota</taxon>
        <taxon>Gammaproteobacteria</taxon>
        <taxon>Enterobacterales</taxon>
        <taxon>Pectobacteriaceae</taxon>
        <taxon>Dickeya</taxon>
    </lineage>
</organism>
<gene>
    <name evidence="1" type="ORF">CVE23_15625</name>
</gene>
<protein>
    <submittedName>
        <fullName evidence="1">Uncharacterized protein</fullName>
    </submittedName>
</protein>
<name>A0A2K8QP58_9GAMM</name>
<reference evidence="2" key="1">
    <citation type="journal article" date="2018" name="Genome Announc.">
        <title>Complete genome sequence of a Dickeya fangzhongdai type strain causing bleeding canker of pear tree trunks.</title>
        <authorList>
            <person name="Zhao Y."/>
            <person name="Tian Y."/>
            <person name="Li X."/>
            <person name="Hu B."/>
        </authorList>
    </citation>
    <scope>NUCLEOTIDE SEQUENCE [LARGE SCALE GENOMIC DNA]</scope>
    <source>
        <strain evidence="2">DSM 101947</strain>
    </source>
</reference>
<keyword evidence="2" id="KW-1185">Reference proteome</keyword>
<dbReference type="Proteomes" id="UP000231901">
    <property type="component" value="Chromosome"/>
</dbReference>
<dbReference type="RefSeq" id="WP_100849874.1">
    <property type="nucleotide sequence ID" value="NZ_BMJF01000006.1"/>
</dbReference>
<evidence type="ECO:0000313" key="2">
    <source>
        <dbReference type="Proteomes" id="UP000231901"/>
    </source>
</evidence>
<dbReference type="EMBL" id="CP025003">
    <property type="protein sequence ID" value="ATZ95281.1"/>
    <property type="molecule type" value="Genomic_DNA"/>
</dbReference>